<name>A0ACC2IIC7_9PLEO</name>
<dbReference type="EMBL" id="JAPHNI010000166">
    <property type="protein sequence ID" value="KAJ8114946.1"/>
    <property type="molecule type" value="Genomic_DNA"/>
</dbReference>
<comment type="caution">
    <text evidence="1">The sequence shown here is derived from an EMBL/GenBank/DDBJ whole genome shotgun (WGS) entry which is preliminary data.</text>
</comment>
<evidence type="ECO:0000313" key="1">
    <source>
        <dbReference type="EMBL" id="KAJ8114946.1"/>
    </source>
</evidence>
<gene>
    <name evidence="1" type="ORF">OPT61_g3297</name>
</gene>
<protein>
    <submittedName>
        <fullName evidence="1">Uncharacterized protein</fullName>
    </submittedName>
</protein>
<accession>A0ACC2IIC7</accession>
<dbReference type="Proteomes" id="UP001153331">
    <property type="component" value="Unassembled WGS sequence"/>
</dbReference>
<proteinExistence type="predicted"/>
<organism evidence="1 2">
    <name type="scientific">Boeremia exigua</name>
    <dbReference type="NCBI Taxonomy" id="749465"/>
    <lineage>
        <taxon>Eukaryota</taxon>
        <taxon>Fungi</taxon>
        <taxon>Dikarya</taxon>
        <taxon>Ascomycota</taxon>
        <taxon>Pezizomycotina</taxon>
        <taxon>Dothideomycetes</taxon>
        <taxon>Pleosporomycetidae</taxon>
        <taxon>Pleosporales</taxon>
        <taxon>Pleosporineae</taxon>
        <taxon>Didymellaceae</taxon>
        <taxon>Boeremia</taxon>
    </lineage>
</organism>
<sequence>MQRHWRLTKQRTREQQDAVDDHRDGSRMRCVHGPSPRTRFWKSLVDLGDVTIAPQPHIRMPPRIHIRPRALRLRSTTPISRVATASYASLAPVKPTPASAFERGDRPAAPIVLYPPTQPPSHKRPEERKTQLHRSYQSLLKSSPLMLIFQHNNIKAVEWTGIRRELAVALRKIDAERVAAGQEPIADQVKLQVIQTNIFASALKVVEFFNPSELRSDPRTPTTARVPVTGNKVDDEHFTHGLSRHAYEVANSKKLRHDLEPLLSGPLAVVTFPTVSPQHLKTVLSILSPMAPDFPAPRRKVSPDYYEPAVQTGLQKLMLLGARVEGKVFDIEGTKWVGSIPGGIDGLRASLVQMLQGIGGSLTSALEGASRSLYFTMESRRLDMDEKENPKKEEEEKKE</sequence>
<reference evidence="1" key="1">
    <citation type="submission" date="2022-11" db="EMBL/GenBank/DDBJ databases">
        <title>Genome Sequence of Boeremia exigua.</title>
        <authorList>
            <person name="Buettner E."/>
        </authorList>
    </citation>
    <scope>NUCLEOTIDE SEQUENCE</scope>
    <source>
        <strain evidence="1">CU02</strain>
    </source>
</reference>
<keyword evidence="2" id="KW-1185">Reference proteome</keyword>
<evidence type="ECO:0000313" key="2">
    <source>
        <dbReference type="Proteomes" id="UP001153331"/>
    </source>
</evidence>